<dbReference type="EMBL" id="KZ269981">
    <property type="protein sequence ID" value="OZC11250.1"/>
    <property type="molecule type" value="Genomic_DNA"/>
</dbReference>
<accession>A0A238C2H7</accession>
<feature type="compositionally biased region" description="Low complexity" evidence="1">
    <location>
        <begin position="12"/>
        <end position="21"/>
    </location>
</feature>
<organism evidence="2 3">
    <name type="scientific">Onchocerca flexuosa</name>
    <dbReference type="NCBI Taxonomy" id="387005"/>
    <lineage>
        <taxon>Eukaryota</taxon>
        <taxon>Metazoa</taxon>
        <taxon>Ecdysozoa</taxon>
        <taxon>Nematoda</taxon>
        <taxon>Chromadorea</taxon>
        <taxon>Rhabditida</taxon>
        <taxon>Spirurina</taxon>
        <taxon>Spiruromorpha</taxon>
        <taxon>Filarioidea</taxon>
        <taxon>Onchocercidae</taxon>
        <taxon>Onchocerca</taxon>
    </lineage>
</organism>
<evidence type="ECO:0000313" key="3">
    <source>
        <dbReference type="Proteomes" id="UP000242913"/>
    </source>
</evidence>
<gene>
    <name evidence="2" type="ORF">X798_01666</name>
</gene>
<evidence type="ECO:0000313" key="2">
    <source>
        <dbReference type="EMBL" id="OZC11250.1"/>
    </source>
</evidence>
<sequence length="90" mass="10017">MCPPKKIENNRSQQDISQQSQTDRPTEIAYQVNNIGIFTPKKVMTGELSTEVTDCKAGDTITEQKRPCSKALPGFKEVHPARSAIEITLK</sequence>
<evidence type="ECO:0000256" key="1">
    <source>
        <dbReference type="SAM" id="MobiDB-lite"/>
    </source>
</evidence>
<reference evidence="2 3" key="1">
    <citation type="submission" date="2015-12" db="EMBL/GenBank/DDBJ databases">
        <title>Draft genome of the nematode, Onchocerca flexuosa.</title>
        <authorList>
            <person name="Mitreva M."/>
        </authorList>
    </citation>
    <scope>NUCLEOTIDE SEQUENCE [LARGE SCALE GENOMIC DNA]</scope>
    <source>
        <strain evidence="2">Red Deer</strain>
    </source>
</reference>
<dbReference type="Proteomes" id="UP000242913">
    <property type="component" value="Unassembled WGS sequence"/>
</dbReference>
<dbReference type="AlphaFoldDB" id="A0A238C2H7"/>
<protein>
    <submittedName>
        <fullName evidence="2">Uncharacterized protein</fullName>
    </submittedName>
</protein>
<keyword evidence="3" id="KW-1185">Reference proteome</keyword>
<proteinExistence type="predicted"/>
<name>A0A238C2H7_9BILA</name>
<feature type="region of interest" description="Disordered" evidence="1">
    <location>
        <begin position="1"/>
        <end position="25"/>
    </location>
</feature>